<evidence type="ECO:0000256" key="10">
    <source>
        <dbReference type="RuleBase" id="RU366035"/>
    </source>
</evidence>
<dbReference type="GO" id="GO:0043332">
    <property type="term" value="C:mating projection tip"/>
    <property type="evidence" value="ECO:0007669"/>
    <property type="project" value="UniProtKB-UniRule"/>
</dbReference>
<evidence type="ECO:0000256" key="8">
    <source>
        <dbReference type="ARBA" id="ARBA00023136"/>
    </source>
</evidence>
<dbReference type="PANTHER" id="PTHR31030:SF1">
    <property type="entry name" value="PLASMA MEMBRANE FUSION PROTEIN PRM1"/>
    <property type="match status" value="1"/>
</dbReference>
<feature type="transmembrane region" description="Helical" evidence="10">
    <location>
        <begin position="432"/>
        <end position="453"/>
    </location>
</feature>
<dbReference type="KEGG" id="psco:LY89DRAFT_684128"/>
<organism evidence="12 13">
    <name type="scientific">Mollisia scopiformis</name>
    <name type="common">Conifer needle endophyte fungus</name>
    <name type="synonym">Phialocephala scopiformis</name>
    <dbReference type="NCBI Taxonomy" id="149040"/>
    <lineage>
        <taxon>Eukaryota</taxon>
        <taxon>Fungi</taxon>
        <taxon>Dikarya</taxon>
        <taxon>Ascomycota</taxon>
        <taxon>Pezizomycotina</taxon>
        <taxon>Leotiomycetes</taxon>
        <taxon>Helotiales</taxon>
        <taxon>Mollisiaceae</taxon>
        <taxon>Mollisia</taxon>
    </lineage>
</organism>
<evidence type="ECO:0000256" key="9">
    <source>
        <dbReference type="ARBA" id="ARBA00023180"/>
    </source>
</evidence>
<evidence type="ECO:0000256" key="5">
    <source>
        <dbReference type="ARBA" id="ARBA00022692"/>
    </source>
</evidence>
<dbReference type="InterPro" id="IPR026777">
    <property type="entry name" value="PRM1"/>
</dbReference>
<feature type="transmembrane region" description="Helical" evidence="10">
    <location>
        <begin position="159"/>
        <end position="180"/>
    </location>
</feature>
<feature type="transmembrane region" description="Helical" evidence="10">
    <location>
        <begin position="76"/>
        <end position="94"/>
    </location>
</feature>
<feature type="transmembrane region" description="Helical" evidence="10">
    <location>
        <begin position="630"/>
        <end position="653"/>
    </location>
</feature>
<dbReference type="GeneID" id="28824546"/>
<keyword evidence="8 10" id="KW-0472">Membrane</keyword>
<evidence type="ECO:0000256" key="2">
    <source>
        <dbReference type="ARBA" id="ARBA00004651"/>
    </source>
</evidence>
<comment type="similarity">
    <text evidence="3 10">Belongs to the PRM1 family.</text>
</comment>
<dbReference type="OrthoDB" id="5356111at2759"/>
<evidence type="ECO:0000256" key="4">
    <source>
        <dbReference type="ARBA" id="ARBA00022475"/>
    </source>
</evidence>
<proteinExistence type="inferred from homology"/>
<dbReference type="FunCoup" id="A0A194XDE0">
    <property type="interactions" value="45"/>
</dbReference>
<dbReference type="STRING" id="149040.A0A194XDE0"/>
<gene>
    <name evidence="12" type="ORF">LY89DRAFT_684128</name>
</gene>
<dbReference type="RefSeq" id="XP_018072550.1">
    <property type="nucleotide sequence ID" value="XM_018214820.1"/>
</dbReference>
<feature type="compositionally biased region" description="Polar residues" evidence="11">
    <location>
        <begin position="673"/>
        <end position="683"/>
    </location>
</feature>
<dbReference type="GO" id="GO:0032220">
    <property type="term" value="P:plasma membrane fusion involved in cytogamy"/>
    <property type="evidence" value="ECO:0007669"/>
    <property type="project" value="TreeGrafter"/>
</dbReference>
<comment type="function">
    <text evidence="1 10">Involved in cell fusion during mating by stabilizing the plasma membrane fusion event.</text>
</comment>
<dbReference type="GO" id="GO:0005886">
    <property type="term" value="C:plasma membrane"/>
    <property type="evidence" value="ECO:0007669"/>
    <property type="project" value="UniProtKB-SubCell"/>
</dbReference>
<accession>A0A194XDE0</accession>
<dbReference type="Proteomes" id="UP000070700">
    <property type="component" value="Unassembled WGS sequence"/>
</dbReference>
<keyword evidence="7 10" id="KW-1133">Transmembrane helix</keyword>
<protein>
    <recommendedName>
        <fullName evidence="10">Plasma membrane fusion protein PRM1</fullName>
    </recommendedName>
</protein>
<keyword evidence="13" id="KW-1185">Reference proteome</keyword>
<evidence type="ECO:0000256" key="11">
    <source>
        <dbReference type="SAM" id="MobiDB-lite"/>
    </source>
</evidence>
<dbReference type="PANTHER" id="PTHR31030">
    <property type="entry name" value="PLASMA MEMBRANE FUSION PROTEIN PRM1"/>
    <property type="match status" value="1"/>
</dbReference>
<keyword evidence="4 10" id="KW-1003">Cell membrane</keyword>
<evidence type="ECO:0000256" key="1">
    <source>
        <dbReference type="ARBA" id="ARBA00002512"/>
    </source>
</evidence>
<name>A0A194XDE0_MOLSC</name>
<evidence type="ECO:0000256" key="6">
    <source>
        <dbReference type="ARBA" id="ARBA00022971"/>
    </source>
</evidence>
<sequence length="753" mass="81536">MFAALTGIRRLLATHTDMSSRMPPQSFPAVPSTLNAGDLEMRDWNSPEEVRAHTIPQYTPYLGLPSRLSQVWINRWTVLIILIICRLLLATQTINYDLANAKAEALSACTSVENVGSAMASMPHYLSDGVNALAADGVTKAVNGLMDMLSLTVTGVEEIVLFYINMLTSTYVCLITLVVAGSLHAAIAVMEDVANFMNSSIASITGDMASDLSTFQNGLNSFLSDINIGGLLGSSKNPPSINLTSQINSLTHITVDPTKFDADLTKLNSSIPDFSQVHNFTNNVIQTPFELVKSLINSSMAAYTFDKSVFPVPQKQALTFCSDNPAIDNFFGGLTKVVFDARKIFIIVLTIVAILVCIPMAFQDIWSWRTMLERARLIQKMAFDPLDVLYLAKRPYTSTAGVRLAGKMPGPEGSKAKILARWFVAYATTLPALFVLALGVAGLLTCFFQFLVLKAIEKEVPVLVQEVGDFADVVVSALNNASTAWAIGANAVINSTNTKVNDDVFGWVNTTTSALNDTLNAFSDEMTIALNDTFGGTILYQPVTGLYECLVGLKIASFEKVITWVQDNAHVTFPEFRDDVFSLGAAASIAPNASTADSFLSSPGNSTTDGITNAIIKVTTKLEEAIRQEAIIAGSLVGLWFVVVLMGLVRVLWALCARDKTRAEGGAAGYTGDNRNPISPQTAHRNDSGTFPEFGEPVSSVYPTRSPEDHWQVPAYPDDEKVMGAVGHGSYERNEAPRYQRSSSYGLVADVKR</sequence>
<reference evidence="12 13" key="1">
    <citation type="submission" date="2015-10" db="EMBL/GenBank/DDBJ databases">
        <title>Full genome of DAOMC 229536 Phialocephala scopiformis, a fungal endophyte of spruce producing the potent anti-insectan compound rugulosin.</title>
        <authorList>
            <consortium name="DOE Joint Genome Institute"/>
            <person name="Walker A.K."/>
            <person name="Frasz S.L."/>
            <person name="Seifert K.A."/>
            <person name="Miller J.D."/>
            <person name="Mondo S.J."/>
            <person name="Labutti K."/>
            <person name="Lipzen A."/>
            <person name="Dockter R."/>
            <person name="Kennedy M."/>
            <person name="Grigoriev I.V."/>
            <person name="Spatafora J.W."/>
        </authorList>
    </citation>
    <scope>NUCLEOTIDE SEQUENCE [LARGE SCALE GENOMIC DNA]</scope>
    <source>
        <strain evidence="12 13">CBS 120377</strain>
    </source>
</reference>
<feature type="region of interest" description="Disordered" evidence="11">
    <location>
        <begin position="664"/>
        <end position="753"/>
    </location>
</feature>
<keyword evidence="6 10" id="KW-0184">Conjugation</keyword>
<dbReference type="InParanoid" id="A0A194XDE0"/>
<evidence type="ECO:0000256" key="3">
    <source>
        <dbReference type="ARBA" id="ARBA00010780"/>
    </source>
</evidence>
<feature type="transmembrane region" description="Helical" evidence="10">
    <location>
        <begin position="344"/>
        <end position="362"/>
    </location>
</feature>
<dbReference type="EMBL" id="KQ947413">
    <property type="protein sequence ID" value="KUJ18195.1"/>
    <property type="molecule type" value="Genomic_DNA"/>
</dbReference>
<comment type="subcellular location">
    <subcellularLocation>
        <location evidence="2 10">Cell membrane</location>
        <topology evidence="2 10">Multi-pass membrane protein</topology>
    </subcellularLocation>
</comment>
<keyword evidence="5 10" id="KW-0812">Transmembrane</keyword>
<evidence type="ECO:0000313" key="12">
    <source>
        <dbReference type="EMBL" id="KUJ18195.1"/>
    </source>
</evidence>
<keyword evidence="9" id="KW-0325">Glycoprotein</keyword>
<evidence type="ECO:0000256" key="7">
    <source>
        <dbReference type="ARBA" id="ARBA00022989"/>
    </source>
</evidence>
<dbReference type="AlphaFoldDB" id="A0A194XDE0"/>
<evidence type="ECO:0000313" key="13">
    <source>
        <dbReference type="Proteomes" id="UP000070700"/>
    </source>
</evidence>